<dbReference type="Pfam" id="PF13460">
    <property type="entry name" value="NAD_binding_10"/>
    <property type="match status" value="1"/>
</dbReference>
<dbReference type="InterPro" id="IPR016040">
    <property type="entry name" value="NAD(P)-bd_dom"/>
</dbReference>
<protein>
    <submittedName>
        <fullName evidence="1">FMN reductase</fullName>
    </submittedName>
</protein>
<dbReference type="AlphaFoldDB" id="A0A1C0AKY4"/>
<dbReference type="InterPro" id="IPR036291">
    <property type="entry name" value="NAD(P)-bd_dom_sf"/>
</dbReference>
<evidence type="ECO:0000313" key="1">
    <source>
        <dbReference type="EMBL" id="OCL33296.1"/>
    </source>
</evidence>
<evidence type="ECO:0000313" key="2">
    <source>
        <dbReference type="Proteomes" id="UP000093501"/>
    </source>
</evidence>
<name>A0A1C0AKY4_9ACTN</name>
<dbReference type="GO" id="GO:0016646">
    <property type="term" value="F:oxidoreductase activity, acting on the CH-NH group of donors, NAD or NADP as acceptor"/>
    <property type="evidence" value="ECO:0007669"/>
    <property type="project" value="TreeGrafter"/>
</dbReference>
<keyword evidence="2" id="KW-1185">Reference proteome</keyword>
<dbReference type="SUPFAM" id="SSF51735">
    <property type="entry name" value="NAD(P)-binding Rossmann-fold domains"/>
    <property type="match status" value="1"/>
</dbReference>
<sequence>MRIAIIGATGMVGSRIAAEAVQRGHEVVAYSRSGGRVDRAVESRTLDLGDTAAVVAAGEDADAAVVAVPPDRTGGSHEPTLAAHRALIAAAPATRLLIVGGAGSLEVEGGSRLKDLPGFPPEYYPEADTFTTVLEEYRASSGLDWTLLSPAPVISPGERTGSYVVGGDSPVGDTISAEDFAVAVVDELEEPKHRGRRFAVAN</sequence>
<dbReference type="PANTHER" id="PTHR43355">
    <property type="entry name" value="FLAVIN REDUCTASE (NADPH)"/>
    <property type="match status" value="1"/>
</dbReference>
<dbReference type="Proteomes" id="UP000093501">
    <property type="component" value="Unassembled WGS sequence"/>
</dbReference>
<dbReference type="InterPro" id="IPR051606">
    <property type="entry name" value="Polyketide_Oxido-like"/>
</dbReference>
<accession>A0A1C0AKY4</accession>
<reference evidence="2" key="1">
    <citation type="submission" date="2016-07" db="EMBL/GenBank/DDBJ databases">
        <authorList>
            <person name="Florea S."/>
            <person name="Webb J.S."/>
            <person name="Jaromczyk J."/>
            <person name="Schardl C.L."/>
        </authorList>
    </citation>
    <scope>NUCLEOTIDE SEQUENCE [LARGE SCALE GENOMIC DNA]</scope>
    <source>
        <strain evidence="2">IPBSL-7</strain>
    </source>
</reference>
<gene>
    <name evidence="1" type="ORF">BCR15_05570</name>
</gene>
<organism evidence="1 2">
    <name type="scientific">Tessaracoccus lapidicaptus</name>
    <dbReference type="NCBI Taxonomy" id="1427523"/>
    <lineage>
        <taxon>Bacteria</taxon>
        <taxon>Bacillati</taxon>
        <taxon>Actinomycetota</taxon>
        <taxon>Actinomycetes</taxon>
        <taxon>Propionibacteriales</taxon>
        <taxon>Propionibacteriaceae</taxon>
        <taxon>Tessaracoccus</taxon>
    </lineage>
</organism>
<dbReference type="PANTHER" id="PTHR43355:SF2">
    <property type="entry name" value="FLAVIN REDUCTASE (NADPH)"/>
    <property type="match status" value="1"/>
</dbReference>
<dbReference type="Gene3D" id="3.40.50.720">
    <property type="entry name" value="NAD(P)-binding Rossmann-like Domain"/>
    <property type="match status" value="1"/>
</dbReference>
<proteinExistence type="predicted"/>
<dbReference type="RefSeq" id="WP_068751862.1">
    <property type="nucleotide sequence ID" value="NZ_LR214441.1"/>
</dbReference>
<comment type="caution">
    <text evidence="1">The sequence shown here is derived from an EMBL/GenBank/DDBJ whole genome shotgun (WGS) entry which is preliminary data.</text>
</comment>
<dbReference type="EMBL" id="MBQD01000022">
    <property type="protein sequence ID" value="OCL33296.1"/>
    <property type="molecule type" value="Genomic_DNA"/>
</dbReference>